<keyword evidence="1" id="KW-1133">Transmembrane helix</keyword>
<gene>
    <name evidence="2" type="ORF">BJ972_002418</name>
    <name evidence="3" type="ORF">ESP50_01680</name>
</gene>
<evidence type="ECO:0000256" key="1">
    <source>
        <dbReference type="SAM" id="Phobius"/>
    </source>
</evidence>
<organism evidence="3 4">
    <name type="scientific">Agromyces atrinae</name>
    <dbReference type="NCBI Taxonomy" id="592376"/>
    <lineage>
        <taxon>Bacteria</taxon>
        <taxon>Bacillati</taxon>
        <taxon>Actinomycetota</taxon>
        <taxon>Actinomycetes</taxon>
        <taxon>Micrococcales</taxon>
        <taxon>Microbacteriaceae</taxon>
        <taxon>Agromyces</taxon>
    </lineage>
</organism>
<dbReference type="OrthoDB" id="3818356at2"/>
<evidence type="ECO:0000313" key="3">
    <source>
        <dbReference type="EMBL" id="RXZ87932.1"/>
    </source>
</evidence>
<dbReference type="Proteomes" id="UP000292686">
    <property type="component" value="Unassembled WGS sequence"/>
</dbReference>
<proteinExistence type="predicted"/>
<protein>
    <submittedName>
        <fullName evidence="3">Uncharacterized protein</fullName>
    </submittedName>
</protein>
<dbReference type="EMBL" id="JACCBI010000001">
    <property type="protein sequence ID" value="NYD67899.1"/>
    <property type="molecule type" value="Genomic_DNA"/>
</dbReference>
<evidence type="ECO:0000313" key="2">
    <source>
        <dbReference type="EMBL" id="NYD67899.1"/>
    </source>
</evidence>
<dbReference type="RefSeq" id="WP_129172197.1">
    <property type="nucleotide sequence ID" value="NZ_JACCBI010000001.1"/>
</dbReference>
<reference evidence="3 4" key="1">
    <citation type="submission" date="2019-01" db="EMBL/GenBank/DDBJ databases">
        <title>Agromyces.</title>
        <authorList>
            <person name="Li J."/>
        </authorList>
    </citation>
    <scope>NUCLEOTIDE SEQUENCE [LARGE SCALE GENOMIC DNA]</scope>
    <source>
        <strain evidence="3 4">DSM 23870</strain>
    </source>
</reference>
<name>A0A4Q2MD04_9MICO</name>
<keyword evidence="1" id="KW-0472">Membrane</keyword>
<evidence type="ECO:0000313" key="4">
    <source>
        <dbReference type="Proteomes" id="UP000292686"/>
    </source>
</evidence>
<dbReference type="AlphaFoldDB" id="A0A4Q2MD04"/>
<reference evidence="2 5" key="2">
    <citation type="submission" date="2020-07" db="EMBL/GenBank/DDBJ databases">
        <title>Sequencing the genomes of 1000 actinobacteria strains.</title>
        <authorList>
            <person name="Klenk H.-P."/>
        </authorList>
    </citation>
    <scope>NUCLEOTIDE SEQUENCE [LARGE SCALE GENOMIC DNA]</scope>
    <source>
        <strain evidence="2 5">DSM 23870</strain>
    </source>
</reference>
<dbReference type="Proteomes" id="UP000581087">
    <property type="component" value="Unassembled WGS sequence"/>
</dbReference>
<keyword evidence="1" id="KW-0812">Transmembrane</keyword>
<feature type="transmembrane region" description="Helical" evidence="1">
    <location>
        <begin position="12"/>
        <end position="37"/>
    </location>
</feature>
<comment type="caution">
    <text evidence="3">The sequence shown here is derived from an EMBL/GenBank/DDBJ whole genome shotgun (WGS) entry which is preliminary data.</text>
</comment>
<dbReference type="EMBL" id="SDPM01000001">
    <property type="protein sequence ID" value="RXZ87932.1"/>
    <property type="molecule type" value="Genomic_DNA"/>
</dbReference>
<accession>A0A4Q2MD04</accession>
<evidence type="ECO:0000313" key="5">
    <source>
        <dbReference type="Proteomes" id="UP000581087"/>
    </source>
</evidence>
<keyword evidence="4" id="KW-1185">Reference proteome</keyword>
<sequence length="349" mass="37388">MQSGESRVKRSLALPIVGWSALTLVLVGAFIATIGALNMTVYGSSMFVQRYLEAISRDQISQILEIPGVALSDAELEERGLPADTSVAMLRAGVISTGPKDVRIVSDVAEENGDHTVTASYRLGSSITESTFTVSPLERLWGVLDSWSFTESPLSVINVTVQHGALFSVGSLDLDTRATKSGDELKAFSQSAPYLVVAPAEYELGYESTLLKAAPVDLSVAVGEPSEAIIDLQPTTEFVSQVQSEIDEYLAQCTTQQVLQPAGCPFGIAIDDRIRSEPVWTIVTNPVVTLTPGEDAFVMPATEGTAHISVEVQSLFDGDIEQLEEDRPIVMGLTVRIKPDGVSLAIEIT</sequence>